<dbReference type="PANTHER" id="PTHR30204">
    <property type="entry name" value="REDOX-CYCLING DRUG-SENSING TRANSCRIPTIONAL ACTIVATOR SOXR"/>
    <property type="match status" value="1"/>
</dbReference>
<evidence type="ECO:0000313" key="3">
    <source>
        <dbReference type="EMBL" id="GAA3017628.1"/>
    </source>
</evidence>
<dbReference type="Proteomes" id="UP001501577">
    <property type="component" value="Unassembled WGS sequence"/>
</dbReference>
<evidence type="ECO:0000313" key="4">
    <source>
        <dbReference type="Proteomes" id="UP001501577"/>
    </source>
</evidence>
<comment type="caution">
    <text evidence="3">The sequence shown here is derived from an EMBL/GenBank/DDBJ whole genome shotgun (WGS) entry which is preliminary data.</text>
</comment>
<gene>
    <name evidence="3" type="ORF">GCM10019998_12330</name>
</gene>
<feature type="domain" description="HTH merR-type" evidence="2">
    <location>
        <begin position="2"/>
        <end position="71"/>
    </location>
</feature>
<evidence type="ECO:0000259" key="2">
    <source>
        <dbReference type="PROSITE" id="PS50937"/>
    </source>
</evidence>
<proteinExistence type="predicted"/>
<dbReference type="EMBL" id="BAAAXQ010000039">
    <property type="protein sequence ID" value="GAA3017628.1"/>
    <property type="molecule type" value="Genomic_DNA"/>
</dbReference>
<dbReference type="Gene3D" id="1.10.1660.10">
    <property type="match status" value="1"/>
</dbReference>
<dbReference type="InterPro" id="IPR047057">
    <property type="entry name" value="MerR_fam"/>
</dbReference>
<dbReference type="InterPro" id="IPR000551">
    <property type="entry name" value="MerR-type_HTH_dom"/>
</dbReference>
<name>A0ABN3Y423_9ENTE</name>
<keyword evidence="4" id="KW-1185">Reference proteome</keyword>
<dbReference type="CDD" id="cd01109">
    <property type="entry name" value="HTH_YyaN"/>
    <property type="match status" value="1"/>
</dbReference>
<dbReference type="SUPFAM" id="SSF46955">
    <property type="entry name" value="Putative DNA-binding domain"/>
    <property type="match status" value="1"/>
</dbReference>
<dbReference type="Pfam" id="PF13411">
    <property type="entry name" value="MerR_1"/>
    <property type="match status" value="1"/>
</dbReference>
<dbReference type="RefSeq" id="WP_068709680.1">
    <property type="nucleotide sequence ID" value="NZ_BAAAXQ010000039.1"/>
</dbReference>
<reference evidence="3 4" key="1">
    <citation type="journal article" date="2019" name="Int. J. Syst. Evol. Microbiol.">
        <title>The Global Catalogue of Microorganisms (GCM) 10K type strain sequencing project: providing services to taxonomists for standard genome sequencing and annotation.</title>
        <authorList>
            <consortium name="The Broad Institute Genomics Platform"/>
            <consortium name="The Broad Institute Genome Sequencing Center for Infectious Disease"/>
            <person name="Wu L."/>
            <person name="Ma J."/>
        </authorList>
    </citation>
    <scope>NUCLEOTIDE SEQUENCE [LARGE SCALE GENOMIC DNA]</scope>
    <source>
        <strain evidence="3 4">JCM 8736</strain>
    </source>
</reference>
<dbReference type="InterPro" id="IPR009061">
    <property type="entry name" value="DNA-bd_dom_put_sf"/>
</dbReference>
<sequence>MLYSVQEVADILNMNVHTIRYYTNQELVPNLKRDSHGYRKFNEESINWLIIIYYLRQCQMTISQIRHYISLCLKGNPTITERYEIITSLREKTKQQISEAETRLHFLNEKLTQFDQILNEEITDELNPINWTNKKEQFIKERLEEKQ</sequence>
<dbReference type="SMART" id="SM00422">
    <property type="entry name" value="HTH_MERR"/>
    <property type="match status" value="1"/>
</dbReference>
<dbReference type="PROSITE" id="PS50937">
    <property type="entry name" value="HTH_MERR_2"/>
    <property type="match status" value="1"/>
</dbReference>
<keyword evidence="1" id="KW-0238">DNA-binding</keyword>
<protein>
    <submittedName>
        <fullName evidence="3">MerR family transcriptional regulator</fullName>
    </submittedName>
</protein>
<evidence type="ECO:0000256" key="1">
    <source>
        <dbReference type="ARBA" id="ARBA00023125"/>
    </source>
</evidence>
<dbReference type="PANTHER" id="PTHR30204:SF82">
    <property type="entry name" value="TRANSCRIPTIONAL REGULATOR, MERR FAMILY"/>
    <property type="match status" value="1"/>
</dbReference>
<organism evidence="3 4">
    <name type="scientific">Tetragenococcus solitarius</name>
    <dbReference type="NCBI Taxonomy" id="71453"/>
    <lineage>
        <taxon>Bacteria</taxon>
        <taxon>Bacillati</taxon>
        <taxon>Bacillota</taxon>
        <taxon>Bacilli</taxon>
        <taxon>Lactobacillales</taxon>
        <taxon>Enterococcaceae</taxon>
        <taxon>Tetragenococcus</taxon>
    </lineage>
</organism>
<accession>A0ABN3Y423</accession>